<dbReference type="PANTHER" id="PTHR10907">
    <property type="entry name" value="REGUCALCIN"/>
    <property type="match status" value="1"/>
</dbReference>
<dbReference type="SUPFAM" id="SSF63829">
    <property type="entry name" value="Calcium-dependent phosphotriesterase"/>
    <property type="match status" value="1"/>
</dbReference>
<proteinExistence type="inferred from homology"/>
<dbReference type="GO" id="GO:0004341">
    <property type="term" value="F:gluconolactonase activity"/>
    <property type="evidence" value="ECO:0007669"/>
    <property type="project" value="TreeGrafter"/>
</dbReference>
<dbReference type="InterPro" id="IPR011042">
    <property type="entry name" value="6-blade_b-propeller_TolB-like"/>
</dbReference>
<dbReference type="Proteomes" id="UP000253759">
    <property type="component" value="Unassembled WGS sequence"/>
</dbReference>
<keyword evidence="3" id="KW-0479">Metal-binding</keyword>
<dbReference type="GO" id="GO:0005509">
    <property type="term" value="F:calcium ion binding"/>
    <property type="evidence" value="ECO:0007669"/>
    <property type="project" value="TreeGrafter"/>
</dbReference>
<reference evidence="6" key="1">
    <citation type="submission" date="2018-07" db="EMBL/GenBank/DDBJ databases">
        <authorList>
            <person name="Liu B.-T."/>
            <person name="Du Z."/>
        </authorList>
    </citation>
    <scope>NUCLEOTIDE SEQUENCE [LARGE SCALE GENOMIC DNA]</scope>
    <source>
        <strain evidence="6">XYN52</strain>
    </source>
</reference>
<sequence>MRISEQPGVVLDCRINLGESCLWDERTQTLRWINIFAGEIWSWSPFASEEPRITKLEERIGAIALREGGGLALALESGFALLDEGQHRPHRLVEIETDLDCTRLNDGRVDRQGRFVSGGVHEAIPQRPVSAVYALEPSGEARTLIESVHCANSICWSPAGDIMYFTDMPTGKIEAFDYDIGSGRVSHRRVFADLEGEPGLADGSIVDAEGCLWNAQWGGGKLVRYSPEGRVLSEVGLPVDNPTCLAFGGPDLDILFITTAWYGLDAQQRSRQPQAGSLFAFRPGVWGLKESRYAG</sequence>
<dbReference type="InterPro" id="IPR005511">
    <property type="entry name" value="SMP-30"/>
</dbReference>
<keyword evidence="3" id="KW-0862">Zinc</keyword>
<keyword evidence="6" id="KW-1185">Reference proteome</keyword>
<organism evidence="5 6">
    <name type="scientific">Pelagibacterium lacus</name>
    <dbReference type="NCBI Taxonomy" id="2282655"/>
    <lineage>
        <taxon>Bacteria</taxon>
        <taxon>Pseudomonadati</taxon>
        <taxon>Pseudomonadota</taxon>
        <taxon>Alphaproteobacteria</taxon>
        <taxon>Hyphomicrobiales</taxon>
        <taxon>Devosiaceae</taxon>
        <taxon>Pelagibacterium</taxon>
    </lineage>
</organism>
<feature type="binding site" evidence="3">
    <location>
        <position position="19"/>
    </location>
    <ligand>
        <name>a divalent metal cation</name>
        <dbReference type="ChEBI" id="CHEBI:60240"/>
    </ligand>
</feature>
<gene>
    <name evidence="5" type="ORF">DVH29_14695</name>
</gene>
<evidence type="ECO:0000259" key="4">
    <source>
        <dbReference type="Pfam" id="PF08450"/>
    </source>
</evidence>
<accession>A0A369VZS0</accession>
<dbReference type="OrthoDB" id="2633250at2"/>
<feature type="binding site" evidence="3">
    <location>
        <position position="152"/>
    </location>
    <ligand>
        <name>a divalent metal cation</name>
        <dbReference type="ChEBI" id="CHEBI:60240"/>
    </ligand>
</feature>
<evidence type="ECO:0000313" key="5">
    <source>
        <dbReference type="EMBL" id="RDE07808.1"/>
    </source>
</evidence>
<feature type="binding site" evidence="3">
    <location>
        <position position="105"/>
    </location>
    <ligand>
        <name>substrate</name>
    </ligand>
</feature>
<dbReference type="Pfam" id="PF08450">
    <property type="entry name" value="SGL"/>
    <property type="match status" value="1"/>
</dbReference>
<protein>
    <submittedName>
        <fullName evidence="5">SMP-30/gluconolactonase/LRE family protein</fullName>
    </submittedName>
</protein>
<dbReference type="GO" id="GO:0019853">
    <property type="term" value="P:L-ascorbic acid biosynthetic process"/>
    <property type="evidence" value="ECO:0007669"/>
    <property type="project" value="TreeGrafter"/>
</dbReference>
<evidence type="ECO:0000256" key="1">
    <source>
        <dbReference type="ARBA" id="ARBA00008853"/>
    </source>
</evidence>
<evidence type="ECO:0000313" key="6">
    <source>
        <dbReference type="Proteomes" id="UP000253759"/>
    </source>
</evidence>
<comment type="caution">
    <text evidence="5">The sequence shown here is derived from an EMBL/GenBank/DDBJ whole genome shotgun (WGS) entry which is preliminary data.</text>
</comment>
<dbReference type="InterPro" id="IPR013658">
    <property type="entry name" value="SGL"/>
</dbReference>
<feature type="binding site" evidence="3">
    <location>
        <position position="103"/>
    </location>
    <ligand>
        <name>substrate</name>
    </ligand>
</feature>
<dbReference type="PRINTS" id="PR01790">
    <property type="entry name" value="SMP30FAMILY"/>
</dbReference>
<feature type="active site" description="Proton donor/acceptor" evidence="2">
    <location>
        <position position="202"/>
    </location>
</feature>
<evidence type="ECO:0000256" key="2">
    <source>
        <dbReference type="PIRSR" id="PIRSR605511-1"/>
    </source>
</evidence>
<dbReference type="AlphaFoldDB" id="A0A369VZS0"/>
<dbReference type="PANTHER" id="PTHR10907:SF47">
    <property type="entry name" value="REGUCALCIN"/>
    <property type="match status" value="1"/>
</dbReference>
<evidence type="ECO:0000256" key="3">
    <source>
        <dbReference type="PIRSR" id="PIRSR605511-2"/>
    </source>
</evidence>
<comment type="cofactor">
    <cofactor evidence="3">
        <name>Zn(2+)</name>
        <dbReference type="ChEBI" id="CHEBI:29105"/>
    </cofactor>
    <text evidence="3">Binds 1 divalent metal cation per subunit.</text>
</comment>
<dbReference type="RefSeq" id="WP_114646944.1">
    <property type="nucleotide sequence ID" value="NZ_QQNH01000033.1"/>
</dbReference>
<name>A0A369VZS0_9HYPH</name>
<feature type="binding site" evidence="3">
    <location>
        <position position="202"/>
    </location>
    <ligand>
        <name>a divalent metal cation</name>
        <dbReference type="ChEBI" id="CHEBI:60240"/>
    </ligand>
</feature>
<comment type="similarity">
    <text evidence="1">Belongs to the SMP-30/CGR1 family.</text>
</comment>
<dbReference type="EMBL" id="QQNH01000033">
    <property type="protein sequence ID" value="RDE07808.1"/>
    <property type="molecule type" value="Genomic_DNA"/>
</dbReference>
<dbReference type="Gene3D" id="2.120.10.30">
    <property type="entry name" value="TolB, C-terminal domain"/>
    <property type="match status" value="1"/>
</dbReference>
<feature type="domain" description="SMP-30/Gluconolactonase/LRE-like region" evidence="4">
    <location>
        <begin position="17"/>
        <end position="260"/>
    </location>
</feature>